<evidence type="ECO:0000313" key="2">
    <source>
        <dbReference type="EMBL" id="AYV85025.1"/>
    </source>
</evidence>
<gene>
    <name evidence="2" type="ORF">Satyrvirus2_36</name>
</gene>
<keyword evidence="1" id="KW-1133">Transmembrane helix</keyword>
<reference evidence="2" key="1">
    <citation type="submission" date="2018-10" db="EMBL/GenBank/DDBJ databases">
        <title>Hidden diversity of soil giant viruses.</title>
        <authorList>
            <person name="Schulz F."/>
            <person name="Alteio L."/>
            <person name="Goudeau D."/>
            <person name="Ryan E.M."/>
            <person name="Malmstrom R.R."/>
            <person name="Blanchard J."/>
            <person name="Woyke T."/>
        </authorList>
    </citation>
    <scope>NUCLEOTIDE SEQUENCE</scope>
    <source>
        <strain evidence="2">SAV1</strain>
    </source>
</reference>
<proteinExistence type="predicted"/>
<feature type="transmembrane region" description="Helical" evidence="1">
    <location>
        <begin position="379"/>
        <end position="400"/>
    </location>
</feature>
<protein>
    <submittedName>
        <fullName evidence="2">Uncharacterized protein</fullName>
    </submittedName>
</protein>
<organism evidence="2">
    <name type="scientific">Satyrvirus sp</name>
    <dbReference type="NCBI Taxonomy" id="2487771"/>
    <lineage>
        <taxon>Viruses</taxon>
        <taxon>Varidnaviria</taxon>
        <taxon>Bamfordvirae</taxon>
        <taxon>Nucleocytoviricota</taxon>
        <taxon>Megaviricetes</taxon>
        <taxon>Imitervirales</taxon>
        <taxon>Mimiviridae</taxon>
        <taxon>Megamimivirinae</taxon>
    </lineage>
</organism>
<sequence length="653" mass="75799">MPVTGSVAVTQASSLKPTLKLEVFEPTPEPQKPYGIYTPYVPKIDIPGVPKKFSPSAFQNLFAPTSALSYGPNIKMPVQQVYNITLPGPTGSHVEMNKIYENILPGKENKLTSTTIGERIQTYDYVRQILIKINDGEDISIDSNGYHNLMSYIKVMELNPNYYSPIHTNPYQGLPFGLLIYRSCFPIKMENYSQSIICAKDSIGLNIRLYALTYAEYYSYKFRQIVYKEYDVWRELSYYEYVRENIIKKKQSPNFAVLYAFFLSPNQTIDFFSLRKNCLTQKDMLSQEYQQLVRVHNLFSSVKPSNEIIRPMTLPDAARKIIAKLPDEMDPSLQAYSGMILILITEAPHHNMYQWMSRIYERDGIVRKMISHGFHDEKVWLGILFQIVSALYVMQLHGIYMRCMTIEDNIYIKDLQQYGKGMGYWKYVINSIPFYVPNYGYIVMVDSNFKDIVPPGQTIERCKREYKIYTSRIIGKNYTMDSIQRKVFENYRKIINTNSFTKEHTQNNVNRPPESIMKLIERMMDDKETDLGKVIVNHFHPLLNNRIGTLLKKDEIPNIREITGQFKNGEIVVQVIEEQLFKFCQIIGPDETSIGSGIMKIITKDSPDSTNFIEIKVRIETLKQYSSSEKIEQNTTPDVIYNDDQLLETYIIS</sequence>
<keyword evidence="1" id="KW-0812">Transmembrane</keyword>
<evidence type="ECO:0000256" key="1">
    <source>
        <dbReference type="SAM" id="Phobius"/>
    </source>
</evidence>
<name>A0A3G5ACR8_9VIRU</name>
<dbReference type="EMBL" id="MK072438">
    <property type="protein sequence ID" value="AYV85025.1"/>
    <property type="molecule type" value="Genomic_DNA"/>
</dbReference>
<accession>A0A3G5ACR8</accession>
<keyword evidence="1" id="KW-0472">Membrane</keyword>